<dbReference type="PANTHER" id="PTHR24421:SF10">
    <property type="entry name" value="NITRATE_NITRITE SENSOR PROTEIN NARQ"/>
    <property type="match status" value="1"/>
</dbReference>
<evidence type="ECO:0000256" key="2">
    <source>
        <dbReference type="ARBA" id="ARBA00012438"/>
    </source>
</evidence>
<evidence type="ECO:0000256" key="7">
    <source>
        <dbReference type="ARBA" id="ARBA00022840"/>
    </source>
</evidence>
<feature type="domain" description="Signal transduction histidine kinase subgroup 3 dimerisation and phosphoacceptor" evidence="10">
    <location>
        <begin position="55"/>
        <end position="121"/>
    </location>
</feature>
<sequence length="225" mass="24277">MTLPVMLYLATAYAAARAALTRSLLALPLDDSLRAEMVELSRSRARILEAFDAQRRRIERDLHDGAQQRLTGLIMTLGLARLELDGAPAPARDLVARAYDEANQALVELRDLVHGIHPQVLTDRGLGPALDELAERCAVPVNVTVRPAERLPEPVEAAVWFTIAEALTNVVRHSRATQASVTIERHGDELVVEVRDDGVGGADASGAVACWASPTGCRCWTAGSC</sequence>
<protein>
    <recommendedName>
        <fullName evidence="2">histidine kinase</fullName>
        <ecNumber evidence="2">2.7.13.3</ecNumber>
    </recommendedName>
</protein>
<evidence type="ECO:0000256" key="8">
    <source>
        <dbReference type="ARBA" id="ARBA00023012"/>
    </source>
</evidence>
<dbReference type="InterPro" id="IPR011712">
    <property type="entry name" value="Sig_transdc_His_kin_sub3_dim/P"/>
</dbReference>
<dbReference type="GO" id="GO:0005524">
    <property type="term" value="F:ATP binding"/>
    <property type="evidence" value="ECO:0007669"/>
    <property type="project" value="UniProtKB-KW"/>
</dbReference>
<feature type="domain" description="Histidine kinase/HSP90-like ATPase" evidence="9">
    <location>
        <begin position="162"/>
        <end position="200"/>
    </location>
</feature>
<evidence type="ECO:0000313" key="12">
    <source>
        <dbReference type="Proteomes" id="UP000502508"/>
    </source>
</evidence>
<keyword evidence="8" id="KW-0902">Two-component regulatory system</keyword>
<proteinExistence type="predicted"/>
<dbReference type="PANTHER" id="PTHR24421">
    <property type="entry name" value="NITRATE/NITRITE SENSOR PROTEIN NARX-RELATED"/>
    <property type="match status" value="1"/>
</dbReference>
<dbReference type="AlphaFoldDB" id="A0A6F8XKN8"/>
<dbReference type="EMBL" id="AP022870">
    <property type="protein sequence ID" value="BCB74377.1"/>
    <property type="molecule type" value="Genomic_DNA"/>
</dbReference>
<reference evidence="11 12" key="2">
    <citation type="submission" date="2020-03" db="EMBL/GenBank/DDBJ databases">
        <authorList>
            <person name="Ichikawa N."/>
            <person name="Kimura A."/>
            <person name="Kitahashi Y."/>
            <person name="Uohara A."/>
        </authorList>
    </citation>
    <scope>NUCLEOTIDE SEQUENCE [LARGE SCALE GENOMIC DNA]</scope>
    <source>
        <strain evidence="11 12">NBRC 107702</strain>
    </source>
</reference>
<comment type="catalytic activity">
    <reaction evidence="1">
        <text>ATP + protein L-histidine = ADP + protein N-phospho-L-histidine.</text>
        <dbReference type="EC" id="2.7.13.3"/>
    </reaction>
</comment>
<keyword evidence="5" id="KW-0547">Nucleotide-binding</keyword>
<dbReference type="Pfam" id="PF02518">
    <property type="entry name" value="HATPase_c"/>
    <property type="match status" value="1"/>
</dbReference>
<keyword evidence="6" id="KW-0418">Kinase</keyword>
<name>A0A6F8XKN8_9ACTN</name>
<keyword evidence="12" id="KW-1185">Reference proteome</keyword>
<keyword evidence="3" id="KW-0597">Phosphoprotein</keyword>
<keyword evidence="4" id="KW-0808">Transferase</keyword>
<dbReference type="InterPro" id="IPR036890">
    <property type="entry name" value="HATPase_C_sf"/>
</dbReference>
<evidence type="ECO:0000256" key="3">
    <source>
        <dbReference type="ARBA" id="ARBA00022553"/>
    </source>
</evidence>
<reference evidence="11 12" key="1">
    <citation type="submission" date="2020-03" db="EMBL/GenBank/DDBJ databases">
        <title>Whole genome shotgun sequence of Phytohabitans flavus NBRC 107702.</title>
        <authorList>
            <person name="Komaki H."/>
            <person name="Tamura T."/>
        </authorList>
    </citation>
    <scope>NUCLEOTIDE SEQUENCE [LARGE SCALE GENOMIC DNA]</scope>
    <source>
        <strain evidence="11 12">NBRC 107702</strain>
    </source>
</reference>
<dbReference type="GO" id="GO:0016020">
    <property type="term" value="C:membrane"/>
    <property type="evidence" value="ECO:0007669"/>
    <property type="project" value="InterPro"/>
</dbReference>
<keyword evidence="7" id="KW-0067">ATP-binding</keyword>
<evidence type="ECO:0000313" key="11">
    <source>
        <dbReference type="EMBL" id="BCB74377.1"/>
    </source>
</evidence>
<evidence type="ECO:0000259" key="10">
    <source>
        <dbReference type="Pfam" id="PF07730"/>
    </source>
</evidence>
<dbReference type="InterPro" id="IPR050482">
    <property type="entry name" value="Sensor_HK_TwoCompSys"/>
</dbReference>
<dbReference type="GO" id="GO:0000155">
    <property type="term" value="F:phosphorelay sensor kinase activity"/>
    <property type="evidence" value="ECO:0007669"/>
    <property type="project" value="InterPro"/>
</dbReference>
<dbReference type="Gene3D" id="1.20.5.1930">
    <property type="match status" value="1"/>
</dbReference>
<gene>
    <name evidence="11" type="ORF">Pflav_007870</name>
</gene>
<dbReference type="EC" id="2.7.13.3" evidence="2"/>
<dbReference type="GO" id="GO:0046983">
    <property type="term" value="F:protein dimerization activity"/>
    <property type="evidence" value="ECO:0007669"/>
    <property type="project" value="InterPro"/>
</dbReference>
<evidence type="ECO:0000259" key="9">
    <source>
        <dbReference type="Pfam" id="PF02518"/>
    </source>
</evidence>
<organism evidence="11 12">
    <name type="scientific">Phytohabitans flavus</name>
    <dbReference type="NCBI Taxonomy" id="1076124"/>
    <lineage>
        <taxon>Bacteria</taxon>
        <taxon>Bacillati</taxon>
        <taxon>Actinomycetota</taxon>
        <taxon>Actinomycetes</taxon>
        <taxon>Micromonosporales</taxon>
        <taxon>Micromonosporaceae</taxon>
    </lineage>
</organism>
<dbReference type="InterPro" id="IPR003594">
    <property type="entry name" value="HATPase_dom"/>
</dbReference>
<evidence type="ECO:0000256" key="1">
    <source>
        <dbReference type="ARBA" id="ARBA00000085"/>
    </source>
</evidence>
<evidence type="ECO:0000256" key="4">
    <source>
        <dbReference type="ARBA" id="ARBA00022679"/>
    </source>
</evidence>
<dbReference type="SUPFAM" id="SSF55874">
    <property type="entry name" value="ATPase domain of HSP90 chaperone/DNA topoisomerase II/histidine kinase"/>
    <property type="match status" value="1"/>
</dbReference>
<dbReference type="Gene3D" id="3.30.565.10">
    <property type="entry name" value="Histidine kinase-like ATPase, C-terminal domain"/>
    <property type="match status" value="1"/>
</dbReference>
<dbReference type="Pfam" id="PF07730">
    <property type="entry name" value="HisKA_3"/>
    <property type="match status" value="1"/>
</dbReference>
<dbReference type="Proteomes" id="UP000502508">
    <property type="component" value="Chromosome"/>
</dbReference>
<evidence type="ECO:0000256" key="5">
    <source>
        <dbReference type="ARBA" id="ARBA00022741"/>
    </source>
</evidence>
<evidence type="ECO:0000256" key="6">
    <source>
        <dbReference type="ARBA" id="ARBA00022777"/>
    </source>
</evidence>
<dbReference type="KEGG" id="pfla:Pflav_007870"/>
<accession>A0A6F8XKN8</accession>